<evidence type="ECO:0000313" key="2">
    <source>
        <dbReference type="Proteomes" id="UP000001431"/>
    </source>
</evidence>
<dbReference type="AlphaFoldDB" id="A3MXW3"/>
<protein>
    <submittedName>
        <fullName evidence="1">Uncharacterized protein</fullName>
    </submittedName>
</protein>
<dbReference type="Proteomes" id="UP000001431">
    <property type="component" value="Chromosome"/>
</dbReference>
<dbReference type="GeneID" id="4909562"/>
<evidence type="ECO:0000313" key="1">
    <source>
        <dbReference type="EMBL" id="ABO09480.1"/>
    </source>
</evidence>
<reference evidence="1" key="1">
    <citation type="submission" date="2007-02" db="EMBL/GenBank/DDBJ databases">
        <title>Complete sequence of Pyrobaculum calidifontis JCM 11548.</title>
        <authorList>
            <consortium name="US DOE Joint Genome Institute"/>
            <person name="Copeland A."/>
            <person name="Lucas S."/>
            <person name="Lapidus A."/>
            <person name="Barry K."/>
            <person name="Glavina del Rio T."/>
            <person name="Dalin E."/>
            <person name="Tice H."/>
            <person name="Pitluck S."/>
            <person name="Chain P."/>
            <person name="Malfatti S."/>
            <person name="Shin M."/>
            <person name="Vergez L."/>
            <person name="Schmutz J."/>
            <person name="Larimer F."/>
            <person name="Land M."/>
            <person name="Hauser L."/>
            <person name="Kyrpides N."/>
            <person name="Mikhailova N."/>
            <person name="Cozen A.E."/>
            <person name="Fitz-Gibbon S.T."/>
            <person name="House C.H."/>
            <person name="Saltikov C."/>
            <person name="Lowe T.M."/>
            <person name="Richardson P."/>
        </authorList>
    </citation>
    <scope>NUCLEOTIDE SEQUENCE [LARGE SCALE GENOMIC DNA]</scope>
    <source>
        <strain evidence="1">JCM 11548</strain>
    </source>
</reference>
<dbReference type="eggNOG" id="arCOG05435">
    <property type="taxonomic scope" value="Archaea"/>
</dbReference>
<organism evidence="1 2">
    <name type="scientific">Pyrobaculum calidifontis (strain DSM 21063 / JCM 11548 / VA1)</name>
    <dbReference type="NCBI Taxonomy" id="410359"/>
    <lineage>
        <taxon>Archaea</taxon>
        <taxon>Thermoproteota</taxon>
        <taxon>Thermoprotei</taxon>
        <taxon>Thermoproteales</taxon>
        <taxon>Thermoproteaceae</taxon>
        <taxon>Pyrobaculum</taxon>
    </lineage>
</organism>
<dbReference type="RefSeq" id="WP_011850738.1">
    <property type="nucleotide sequence ID" value="NC_009073.1"/>
</dbReference>
<dbReference type="KEGG" id="pcl:Pcal_2065"/>
<keyword evidence="2" id="KW-1185">Reference proteome</keyword>
<dbReference type="HOGENOM" id="CLU_178224_0_0_2"/>
<proteinExistence type="predicted"/>
<sequence>MYVQYVRYSPIGEYLRLVIMRRLAEGPAKVEEIDELARRAVEELGERYNWRVWPQLLRREVAIRGGVVELTKEGKALYEQTRDEVAEYVKKTLGVSLG</sequence>
<name>A3MXW3_PYRCJ</name>
<dbReference type="OrthoDB" id="27116at2157"/>
<accession>A3MXW3</accession>
<dbReference type="EMBL" id="CP000561">
    <property type="protein sequence ID" value="ABO09480.1"/>
    <property type="molecule type" value="Genomic_DNA"/>
</dbReference>
<gene>
    <name evidence="1" type="ordered locus">Pcal_2065</name>
</gene>